<reference evidence="3 4" key="1">
    <citation type="submission" date="2024-09" db="EMBL/GenBank/DDBJ databases">
        <title>Chromosome-scale assembly of Riccia fluitans.</title>
        <authorList>
            <person name="Paukszto L."/>
            <person name="Sawicki J."/>
            <person name="Karawczyk K."/>
            <person name="Piernik-Szablinska J."/>
            <person name="Szczecinska M."/>
            <person name="Mazdziarz M."/>
        </authorList>
    </citation>
    <scope>NUCLEOTIDE SEQUENCE [LARGE SCALE GENOMIC DNA]</scope>
    <source>
        <strain evidence="3">Rf_01</strain>
        <tissue evidence="3">Aerial parts of the thallus</tissue>
    </source>
</reference>
<gene>
    <name evidence="3" type="ORF">R1flu_004767</name>
</gene>
<dbReference type="InterPro" id="IPR011058">
    <property type="entry name" value="Cyanovirin-N"/>
</dbReference>
<dbReference type="AlphaFoldDB" id="A0ABD1YR87"/>
<feature type="signal peptide" evidence="1">
    <location>
        <begin position="1"/>
        <end position="25"/>
    </location>
</feature>
<dbReference type="SUPFAM" id="SSF51322">
    <property type="entry name" value="Cyanovirin-N"/>
    <property type="match status" value="1"/>
</dbReference>
<dbReference type="SMART" id="SM01111">
    <property type="entry name" value="CVNH"/>
    <property type="match status" value="1"/>
</dbReference>
<evidence type="ECO:0000256" key="1">
    <source>
        <dbReference type="SAM" id="SignalP"/>
    </source>
</evidence>
<evidence type="ECO:0000313" key="4">
    <source>
        <dbReference type="Proteomes" id="UP001605036"/>
    </source>
</evidence>
<feature type="chain" id="PRO_5044846865" description="Cyanovirin-N domain-containing protein" evidence="1">
    <location>
        <begin position="26"/>
        <end position="140"/>
    </location>
</feature>
<organism evidence="3 4">
    <name type="scientific">Riccia fluitans</name>
    <dbReference type="NCBI Taxonomy" id="41844"/>
    <lineage>
        <taxon>Eukaryota</taxon>
        <taxon>Viridiplantae</taxon>
        <taxon>Streptophyta</taxon>
        <taxon>Embryophyta</taxon>
        <taxon>Marchantiophyta</taxon>
        <taxon>Marchantiopsida</taxon>
        <taxon>Marchantiidae</taxon>
        <taxon>Marchantiales</taxon>
        <taxon>Ricciaceae</taxon>
        <taxon>Riccia</taxon>
    </lineage>
</organism>
<comment type="caution">
    <text evidence="3">The sequence shown here is derived from an EMBL/GenBank/DDBJ whole genome shotgun (WGS) entry which is preliminary data.</text>
</comment>
<proteinExistence type="predicted"/>
<feature type="domain" description="Cyanovirin-N" evidence="2">
    <location>
        <begin position="31"/>
        <end position="136"/>
    </location>
</feature>
<accession>A0ABD1YR87</accession>
<keyword evidence="1" id="KW-0732">Signal</keyword>
<dbReference type="InterPro" id="IPR036673">
    <property type="entry name" value="Cyanovirin-N_sf"/>
</dbReference>
<evidence type="ECO:0000313" key="3">
    <source>
        <dbReference type="EMBL" id="KAL2633288.1"/>
    </source>
</evidence>
<dbReference type="Pfam" id="PF08881">
    <property type="entry name" value="CVNH"/>
    <property type="match status" value="1"/>
</dbReference>
<name>A0ABD1YR87_9MARC</name>
<evidence type="ECO:0000259" key="2">
    <source>
        <dbReference type="SMART" id="SM01111"/>
    </source>
</evidence>
<dbReference type="Proteomes" id="UP001605036">
    <property type="component" value="Unassembled WGS sequence"/>
</dbReference>
<dbReference type="Gene3D" id="2.30.60.10">
    <property type="entry name" value="Cyanovirin-N"/>
    <property type="match status" value="1"/>
</dbReference>
<keyword evidence="4" id="KW-1185">Reference proteome</keyword>
<protein>
    <recommendedName>
        <fullName evidence="2">Cyanovirin-N domain-containing protein</fullName>
    </recommendedName>
</protein>
<sequence length="140" mass="15536">MARPNQILLAVVLTTYLIDLIPAEAQGGCGGFSRTCTNVTIDDRGRLRAACEDVNNDYAVAEINLNYYVGEEDGVLVPNSSDFVPVCPRKSVRKPDHHVRTAYVLEAECTTSAYLLKTTTLAIDYWISNNDGRLIWNSCY</sequence>
<dbReference type="EMBL" id="JBHFFA010000003">
    <property type="protein sequence ID" value="KAL2633288.1"/>
    <property type="molecule type" value="Genomic_DNA"/>
</dbReference>